<proteinExistence type="predicted"/>
<evidence type="ECO:0000313" key="2">
    <source>
        <dbReference type="Proteomes" id="UP000182692"/>
    </source>
</evidence>
<dbReference type="AlphaFoldDB" id="A0A1I5SWW9"/>
<name>A0A1I5SWW9_9GAMM</name>
<dbReference type="GeneID" id="35870394"/>
<dbReference type="CDD" id="cd06462">
    <property type="entry name" value="Peptidase_S24_S26"/>
    <property type="match status" value="1"/>
</dbReference>
<evidence type="ECO:0000313" key="1">
    <source>
        <dbReference type="EMBL" id="SFP75141.1"/>
    </source>
</evidence>
<dbReference type="EMBL" id="FOWR01000023">
    <property type="protein sequence ID" value="SFP75141.1"/>
    <property type="molecule type" value="Genomic_DNA"/>
</dbReference>
<gene>
    <name evidence="1" type="ORF">SAMN03084138_03019</name>
</gene>
<dbReference type="RefSeq" id="WP_017008231.1">
    <property type="nucleotide sequence ID" value="NZ_FOWR01000023.1"/>
</dbReference>
<reference evidence="1 2" key="1">
    <citation type="submission" date="2016-10" db="EMBL/GenBank/DDBJ databases">
        <authorList>
            <person name="de Groot N.N."/>
        </authorList>
    </citation>
    <scope>NUCLEOTIDE SEQUENCE [LARGE SCALE GENOMIC DNA]</scope>
    <source>
        <strain evidence="1 2">DSM 15893</strain>
    </source>
</reference>
<protein>
    <submittedName>
        <fullName evidence="1">Uncharacterized protein</fullName>
    </submittedName>
</protein>
<sequence length="92" mass="10459">MFPLYKSSDFVITVREPSWWRKQTGTAYAFTHPIFGCVIKTLKQSDEHGRYWFRGANPSSVSSRTLGAIDPAMPLYRVLFKISKPTKSLTAS</sequence>
<organism evidence="1 2">
    <name type="scientific">Enterovibrio norvegicus DSM 15893</name>
    <dbReference type="NCBI Taxonomy" id="1121869"/>
    <lineage>
        <taxon>Bacteria</taxon>
        <taxon>Pseudomonadati</taxon>
        <taxon>Pseudomonadota</taxon>
        <taxon>Gammaproteobacteria</taxon>
        <taxon>Vibrionales</taxon>
        <taxon>Vibrionaceae</taxon>
        <taxon>Enterovibrio</taxon>
    </lineage>
</organism>
<dbReference type="OrthoDB" id="6183704at2"/>
<dbReference type="Proteomes" id="UP000182692">
    <property type="component" value="Unassembled WGS sequence"/>
</dbReference>
<accession>A0A1I5SWW9</accession>
<dbReference type="STRING" id="1121869.SAMN03084138_03019"/>